<gene>
    <name evidence="2" type="ORF">GMARGA_LOCUS2944</name>
</gene>
<feature type="compositionally biased region" description="Low complexity" evidence="1">
    <location>
        <begin position="30"/>
        <end position="41"/>
    </location>
</feature>
<sequence>MSGVGKNNRGAQSPIQAPCAALQPSITRGVPTPTVTVPLNK</sequence>
<accession>A0ABM8W3N0</accession>
<dbReference type="EMBL" id="CAJVQB010000997">
    <property type="protein sequence ID" value="CAG8516544.1"/>
    <property type="molecule type" value="Genomic_DNA"/>
</dbReference>
<organism evidence="2 3">
    <name type="scientific">Gigaspora margarita</name>
    <dbReference type="NCBI Taxonomy" id="4874"/>
    <lineage>
        <taxon>Eukaryota</taxon>
        <taxon>Fungi</taxon>
        <taxon>Fungi incertae sedis</taxon>
        <taxon>Mucoromycota</taxon>
        <taxon>Glomeromycotina</taxon>
        <taxon>Glomeromycetes</taxon>
        <taxon>Diversisporales</taxon>
        <taxon>Gigasporaceae</taxon>
        <taxon>Gigaspora</taxon>
    </lineage>
</organism>
<feature type="region of interest" description="Disordered" evidence="1">
    <location>
        <begin position="1"/>
        <end position="41"/>
    </location>
</feature>
<reference evidence="2 3" key="1">
    <citation type="submission" date="2021-06" db="EMBL/GenBank/DDBJ databases">
        <authorList>
            <person name="Kallberg Y."/>
            <person name="Tangrot J."/>
            <person name="Rosling A."/>
        </authorList>
    </citation>
    <scope>NUCLEOTIDE SEQUENCE [LARGE SCALE GENOMIC DNA]</scope>
    <source>
        <strain evidence="2 3">120-4 pot B 10/14</strain>
    </source>
</reference>
<comment type="caution">
    <text evidence="2">The sequence shown here is derived from an EMBL/GenBank/DDBJ whole genome shotgun (WGS) entry which is preliminary data.</text>
</comment>
<evidence type="ECO:0000313" key="2">
    <source>
        <dbReference type="EMBL" id="CAG8516544.1"/>
    </source>
</evidence>
<name>A0ABM8W3N0_GIGMA</name>
<protein>
    <submittedName>
        <fullName evidence="2">17893_t:CDS:1</fullName>
    </submittedName>
</protein>
<dbReference type="Proteomes" id="UP000789901">
    <property type="component" value="Unassembled WGS sequence"/>
</dbReference>
<evidence type="ECO:0000313" key="3">
    <source>
        <dbReference type="Proteomes" id="UP000789901"/>
    </source>
</evidence>
<keyword evidence="3" id="KW-1185">Reference proteome</keyword>
<proteinExistence type="predicted"/>
<evidence type="ECO:0000256" key="1">
    <source>
        <dbReference type="SAM" id="MobiDB-lite"/>
    </source>
</evidence>